<evidence type="ECO:0000313" key="2">
    <source>
        <dbReference type="EMBL" id="ORW06391.1"/>
    </source>
</evidence>
<sequence>MLAAARGHQNRRRSATFPGGQHAQPLSDRTTALTSAPITNPNGEHNMTHELITTVYLNEPASQLAGFGKLAPAKLYAAAGFTLTLDGPPTADRIKAALETVFEQLNIDDPDQPWAIKYQRDAHRNFSVGDVVVIGETAWVCAPSGWDLLTADQLHDAIYHH</sequence>
<evidence type="ECO:0000313" key="3">
    <source>
        <dbReference type="Proteomes" id="UP000193487"/>
    </source>
</evidence>
<organism evidence="2 3">
    <name type="scientific">Mycobacterium kyorinense</name>
    <dbReference type="NCBI Taxonomy" id="487514"/>
    <lineage>
        <taxon>Bacteria</taxon>
        <taxon>Bacillati</taxon>
        <taxon>Actinomycetota</taxon>
        <taxon>Actinomycetes</taxon>
        <taxon>Mycobacteriales</taxon>
        <taxon>Mycobacteriaceae</taxon>
        <taxon>Mycobacterium</taxon>
    </lineage>
</organism>
<name>A0A1X1Y5W1_9MYCO</name>
<feature type="region of interest" description="Disordered" evidence="1">
    <location>
        <begin position="1"/>
        <end position="45"/>
    </location>
</feature>
<gene>
    <name evidence="2" type="ORF">AWC14_25680</name>
</gene>
<dbReference type="AlphaFoldDB" id="A0A1X1Y5W1"/>
<dbReference type="EMBL" id="LQPE01000063">
    <property type="protein sequence ID" value="ORW06391.1"/>
    <property type="molecule type" value="Genomic_DNA"/>
</dbReference>
<feature type="compositionally biased region" description="Polar residues" evidence="1">
    <location>
        <begin position="27"/>
        <end position="45"/>
    </location>
</feature>
<dbReference type="Proteomes" id="UP000193487">
    <property type="component" value="Unassembled WGS sequence"/>
</dbReference>
<evidence type="ECO:0000256" key="1">
    <source>
        <dbReference type="SAM" id="MobiDB-lite"/>
    </source>
</evidence>
<protein>
    <submittedName>
        <fullName evidence="2">Uncharacterized protein</fullName>
    </submittedName>
</protein>
<accession>A0A1X1Y5W1</accession>
<reference evidence="2 3" key="1">
    <citation type="submission" date="2016-01" db="EMBL/GenBank/DDBJ databases">
        <title>The new phylogeny of the genus Mycobacterium.</title>
        <authorList>
            <person name="Tarcisio F."/>
            <person name="Conor M."/>
            <person name="Antonella G."/>
            <person name="Elisabetta G."/>
            <person name="Giulia F.S."/>
            <person name="Sara T."/>
            <person name="Anna F."/>
            <person name="Clotilde B."/>
            <person name="Roberto B."/>
            <person name="Veronica D.S."/>
            <person name="Fabio R."/>
            <person name="Monica P."/>
            <person name="Olivier J."/>
            <person name="Enrico T."/>
            <person name="Nicola S."/>
        </authorList>
    </citation>
    <scope>NUCLEOTIDE SEQUENCE [LARGE SCALE GENOMIC DNA]</scope>
    <source>
        <strain evidence="2 3">DSM 45166</strain>
    </source>
</reference>
<keyword evidence="3" id="KW-1185">Reference proteome</keyword>
<proteinExistence type="predicted"/>
<comment type="caution">
    <text evidence="2">The sequence shown here is derived from an EMBL/GenBank/DDBJ whole genome shotgun (WGS) entry which is preliminary data.</text>
</comment>